<dbReference type="Proteomes" id="UP000322077">
    <property type="component" value="Unassembled WGS sequence"/>
</dbReference>
<protein>
    <submittedName>
        <fullName evidence="1">Uncharacterized protein</fullName>
    </submittedName>
</protein>
<gene>
    <name evidence="1" type="ORF">FYJ91_12495</name>
</gene>
<comment type="caution">
    <text evidence="1">The sequence shown here is derived from an EMBL/GenBank/DDBJ whole genome shotgun (WGS) entry which is preliminary data.</text>
</comment>
<sequence length="98" mass="11363">MNARTNRGGRPRRQPRTVHSAADIDQMIIDKANEPVIVFTGDDRKVRKKLPKTRLEYNIEILASGAPTNRLAANNYIELVRGAHYRRDRDLQDKEPRR</sequence>
<evidence type="ECO:0000313" key="2">
    <source>
        <dbReference type="Proteomes" id="UP000322077"/>
    </source>
</evidence>
<reference evidence="1 2" key="1">
    <citation type="submission" date="2019-08" db="EMBL/GenBank/DDBJ databases">
        <authorList>
            <person name="Wang G."/>
            <person name="Xu Z."/>
        </authorList>
    </citation>
    <scope>NUCLEOTIDE SEQUENCE [LARGE SCALE GENOMIC DNA]</scope>
    <source>
        <strain evidence="1 2">ZX</strain>
    </source>
</reference>
<dbReference type="EMBL" id="VTOU01000003">
    <property type="protein sequence ID" value="TZG25805.1"/>
    <property type="molecule type" value="Genomic_DNA"/>
</dbReference>
<keyword evidence="2" id="KW-1185">Reference proteome</keyword>
<organism evidence="1 2">
    <name type="scientific">Sphingomonas montanisoli</name>
    <dbReference type="NCBI Taxonomy" id="2606412"/>
    <lineage>
        <taxon>Bacteria</taxon>
        <taxon>Pseudomonadati</taxon>
        <taxon>Pseudomonadota</taxon>
        <taxon>Alphaproteobacteria</taxon>
        <taxon>Sphingomonadales</taxon>
        <taxon>Sphingomonadaceae</taxon>
        <taxon>Sphingomonas</taxon>
    </lineage>
</organism>
<name>A0A5D9C716_9SPHN</name>
<evidence type="ECO:0000313" key="1">
    <source>
        <dbReference type="EMBL" id="TZG25805.1"/>
    </source>
</evidence>
<accession>A0A5D9C716</accession>
<dbReference type="RefSeq" id="WP_149522611.1">
    <property type="nucleotide sequence ID" value="NZ_VTOU01000003.1"/>
</dbReference>
<proteinExistence type="predicted"/>
<dbReference type="AlphaFoldDB" id="A0A5D9C716"/>